<name>A0A6G8Q7S4_9ACTN</name>
<dbReference type="InterPro" id="IPR044068">
    <property type="entry name" value="CB"/>
</dbReference>
<keyword evidence="8" id="KW-1185">Reference proteome</keyword>
<dbReference type="InterPro" id="IPR050090">
    <property type="entry name" value="Tyrosine_recombinase_XerCD"/>
</dbReference>
<dbReference type="Pfam" id="PF14659">
    <property type="entry name" value="Phage_int_SAM_3"/>
    <property type="match status" value="1"/>
</dbReference>
<dbReference type="Gene3D" id="1.10.150.130">
    <property type="match status" value="1"/>
</dbReference>
<dbReference type="InterPro" id="IPR010998">
    <property type="entry name" value="Integrase_recombinase_N"/>
</dbReference>
<dbReference type="PROSITE" id="PS51900">
    <property type="entry name" value="CB"/>
    <property type="match status" value="1"/>
</dbReference>
<dbReference type="RefSeq" id="WP_166174910.1">
    <property type="nucleotide sequence ID" value="NZ_CP045119.1"/>
</dbReference>
<evidence type="ECO:0000259" key="6">
    <source>
        <dbReference type="PROSITE" id="PS51900"/>
    </source>
</evidence>
<dbReference type="Gene3D" id="1.10.443.10">
    <property type="entry name" value="Intergrase catalytic core"/>
    <property type="match status" value="1"/>
</dbReference>
<keyword evidence="1" id="KW-0229">DNA integration</keyword>
<dbReference type="KEGG" id="rub:GBA63_07480"/>
<dbReference type="GO" id="GO:0015074">
    <property type="term" value="P:DNA integration"/>
    <property type="evidence" value="ECO:0007669"/>
    <property type="project" value="UniProtKB-KW"/>
</dbReference>
<feature type="domain" description="Core-binding (CB)" evidence="6">
    <location>
        <begin position="66"/>
        <end position="148"/>
    </location>
</feature>
<dbReference type="PROSITE" id="PS51898">
    <property type="entry name" value="TYR_RECOMBINASE"/>
    <property type="match status" value="1"/>
</dbReference>
<dbReference type="SUPFAM" id="SSF56349">
    <property type="entry name" value="DNA breaking-rejoining enzymes"/>
    <property type="match status" value="1"/>
</dbReference>
<gene>
    <name evidence="7" type="ORF">GBA63_07480</name>
</gene>
<accession>A0A6G8Q7S4</accession>
<organism evidence="7 8">
    <name type="scientific">Rubrobacter tropicus</name>
    <dbReference type="NCBI Taxonomy" id="2653851"/>
    <lineage>
        <taxon>Bacteria</taxon>
        <taxon>Bacillati</taxon>
        <taxon>Actinomycetota</taxon>
        <taxon>Rubrobacteria</taxon>
        <taxon>Rubrobacterales</taxon>
        <taxon>Rubrobacteraceae</taxon>
        <taxon>Rubrobacter</taxon>
    </lineage>
</organism>
<proteinExistence type="predicted"/>
<dbReference type="GO" id="GO:0006310">
    <property type="term" value="P:DNA recombination"/>
    <property type="evidence" value="ECO:0007669"/>
    <property type="project" value="UniProtKB-KW"/>
</dbReference>
<evidence type="ECO:0000256" key="1">
    <source>
        <dbReference type="ARBA" id="ARBA00022908"/>
    </source>
</evidence>
<dbReference type="Pfam" id="PF00589">
    <property type="entry name" value="Phage_integrase"/>
    <property type="match status" value="1"/>
</dbReference>
<evidence type="ECO:0000256" key="3">
    <source>
        <dbReference type="ARBA" id="ARBA00023172"/>
    </source>
</evidence>
<dbReference type="InterPro" id="IPR013762">
    <property type="entry name" value="Integrase-like_cat_sf"/>
</dbReference>
<evidence type="ECO:0000313" key="7">
    <source>
        <dbReference type="EMBL" id="QIN82503.1"/>
    </source>
</evidence>
<keyword evidence="3" id="KW-0233">DNA recombination</keyword>
<dbReference type="EMBL" id="CP045119">
    <property type="protein sequence ID" value="QIN82503.1"/>
    <property type="molecule type" value="Genomic_DNA"/>
</dbReference>
<evidence type="ECO:0000256" key="2">
    <source>
        <dbReference type="ARBA" id="ARBA00023125"/>
    </source>
</evidence>
<sequence length="365" mass="40676">MTKKRGNGEGSVFKRADGRIVGVYEDAHGKTRYISSKTMTKTEMKAAVRKKLQDRDEGVAAHSEGLSVEKYMDRWLEAIRGNVRPGTFKPYEAIVRLHIKPTLGGTKLDKLNAMQLERLYRQKLDAGLSPRRVRYIHVTIRKALKDAVRLQLLSRNVADAAIPPRQVKTEIDPLTQDQMRTLLDASRGDKLHALYVLATTTGMRQGELIGLQWKDVDMDGGTLRVNRSVYEGVVSPPKTNAGRRTIRLSKLAVSALRQHRVNAATRSERISEWVFPNARGTTIGHQNLHNRSWKPLLKRAGLPHSVRFHDLRHSCISLLLARGVPVKVVSEMAGHADISVTLSVYGHVLPDMQGTAADGIDEALG</sequence>
<keyword evidence="2 4" id="KW-0238">DNA-binding</keyword>
<dbReference type="PANTHER" id="PTHR30349:SF91">
    <property type="entry name" value="INTA PROTEIN"/>
    <property type="match status" value="1"/>
</dbReference>
<dbReference type="GO" id="GO:0003677">
    <property type="term" value="F:DNA binding"/>
    <property type="evidence" value="ECO:0007669"/>
    <property type="project" value="UniProtKB-UniRule"/>
</dbReference>
<evidence type="ECO:0000256" key="4">
    <source>
        <dbReference type="PROSITE-ProRule" id="PRU01248"/>
    </source>
</evidence>
<dbReference type="Proteomes" id="UP000501452">
    <property type="component" value="Chromosome"/>
</dbReference>
<dbReference type="InterPro" id="IPR004107">
    <property type="entry name" value="Integrase_SAM-like_N"/>
</dbReference>
<reference evidence="7 8" key="1">
    <citation type="submission" date="2019-10" db="EMBL/GenBank/DDBJ databases">
        <title>Rubrobacter sp nov SCSIO 52090 isolated from a deep-sea sediment in the South China Sea.</title>
        <authorList>
            <person name="Chen R.W."/>
        </authorList>
    </citation>
    <scope>NUCLEOTIDE SEQUENCE [LARGE SCALE GENOMIC DNA]</scope>
    <source>
        <strain evidence="7 8">SCSIO 52909</strain>
    </source>
</reference>
<dbReference type="InterPro" id="IPR002104">
    <property type="entry name" value="Integrase_catalytic"/>
</dbReference>
<evidence type="ECO:0000259" key="5">
    <source>
        <dbReference type="PROSITE" id="PS51898"/>
    </source>
</evidence>
<evidence type="ECO:0000313" key="8">
    <source>
        <dbReference type="Proteomes" id="UP000501452"/>
    </source>
</evidence>
<dbReference type="InterPro" id="IPR011010">
    <property type="entry name" value="DNA_brk_join_enz"/>
</dbReference>
<dbReference type="AlphaFoldDB" id="A0A6G8Q7S4"/>
<dbReference type="PANTHER" id="PTHR30349">
    <property type="entry name" value="PHAGE INTEGRASE-RELATED"/>
    <property type="match status" value="1"/>
</dbReference>
<dbReference type="CDD" id="cd01189">
    <property type="entry name" value="INT_ICEBs1_C_like"/>
    <property type="match status" value="1"/>
</dbReference>
<feature type="domain" description="Tyr recombinase" evidence="5">
    <location>
        <begin position="169"/>
        <end position="358"/>
    </location>
</feature>
<protein>
    <submittedName>
        <fullName evidence="7">Tyrosine-type recombinase/integrase</fullName>
    </submittedName>
</protein>